<evidence type="ECO:0000256" key="1">
    <source>
        <dbReference type="SAM" id="MobiDB-lite"/>
    </source>
</evidence>
<feature type="compositionally biased region" description="Basic and acidic residues" evidence="1">
    <location>
        <begin position="71"/>
        <end position="81"/>
    </location>
</feature>
<gene>
    <name evidence="2" type="ORF">PMACD_LOCUS2027</name>
</gene>
<feature type="region of interest" description="Disordered" evidence="1">
    <location>
        <begin position="69"/>
        <end position="97"/>
    </location>
</feature>
<feature type="region of interest" description="Disordered" evidence="1">
    <location>
        <begin position="29"/>
        <end position="57"/>
    </location>
</feature>
<feature type="compositionally biased region" description="Polar residues" evidence="1">
    <location>
        <begin position="88"/>
        <end position="97"/>
    </location>
</feature>
<dbReference type="AlphaFoldDB" id="A0A821MXW7"/>
<reference evidence="2" key="1">
    <citation type="submission" date="2021-02" db="EMBL/GenBank/DDBJ databases">
        <authorList>
            <person name="Steward A R."/>
        </authorList>
    </citation>
    <scope>NUCLEOTIDE SEQUENCE</scope>
</reference>
<keyword evidence="3" id="KW-1185">Reference proteome</keyword>
<proteinExistence type="predicted"/>
<comment type="caution">
    <text evidence="2">The sequence shown here is derived from an EMBL/GenBank/DDBJ whole genome shotgun (WGS) entry which is preliminary data.</text>
</comment>
<sequence length="146" mass="15902">MFRNMFKQFIGPVPPPENNVRVVFQSKYGPHANGGSRQTKLLSPDMEHWQKDVSSQGDTTALYSLEISGAEGERELTKPGENRGSLPKTGQSGGTSAIKSATEEESYYIINSFLTDITSAGALEGDRFNVSLGRCANFGKCLTYLS</sequence>
<evidence type="ECO:0000313" key="2">
    <source>
        <dbReference type="EMBL" id="CAF4774773.1"/>
    </source>
</evidence>
<accession>A0A821MXW7</accession>
<dbReference type="Proteomes" id="UP000663880">
    <property type="component" value="Unassembled WGS sequence"/>
</dbReference>
<organism evidence="2 3">
    <name type="scientific">Pieris macdunnoughi</name>
    <dbReference type="NCBI Taxonomy" id="345717"/>
    <lineage>
        <taxon>Eukaryota</taxon>
        <taxon>Metazoa</taxon>
        <taxon>Ecdysozoa</taxon>
        <taxon>Arthropoda</taxon>
        <taxon>Hexapoda</taxon>
        <taxon>Insecta</taxon>
        <taxon>Pterygota</taxon>
        <taxon>Neoptera</taxon>
        <taxon>Endopterygota</taxon>
        <taxon>Lepidoptera</taxon>
        <taxon>Glossata</taxon>
        <taxon>Ditrysia</taxon>
        <taxon>Papilionoidea</taxon>
        <taxon>Pieridae</taxon>
        <taxon>Pierinae</taxon>
        <taxon>Pieris</taxon>
    </lineage>
</organism>
<dbReference type="EMBL" id="CAJOBZ010000003">
    <property type="protein sequence ID" value="CAF4774773.1"/>
    <property type="molecule type" value="Genomic_DNA"/>
</dbReference>
<evidence type="ECO:0000313" key="3">
    <source>
        <dbReference type="Proteomes" id="UP000663880"/>
    </source>
</evidence>
<name>A0A821MXW7_9NEOP</name>
<protein>
    <submittedName>
        <fullName evidence="2">Uncharacterized protein</fullName>
    </submittedName>
</protein>